<proteinExistence type="predicted"/>
<keyword evidence="1" id="KW-0175">Coiled coil</keyword>
<keyword evidence="4" id="KW-1185">Reference proteome</keyword>
<feature type="coiled-coil region" evidence="1">
    <location>
        <begin position="27"/>
        <end position="55"/>
    </location>
</feature>
<dbReference type="Proteomes" id="UP000462014">
    <property type="component" value="Unassembled WGS sequence"/>
</dbReference>
<reference evidence="3 4" key="1">
    <citation type="submission" date="2019-12" db="EMBL/GenBank/DDBJ databases">
        <title>Mucilaginibacter sp. HMF7410 genome sequencing and assembly.</title>
        <authorList>
            <person name="Kang H."/>
            <person name="Cha I."/>
            <person name="Kim H."/>
            <person name="Joh K."/>
        </authorList>
    </citation>
    <scope>NUCLEOTIDE SEQUENCE [LARGE SCALE GENOMIC DNA]</scope>
    <source>
        <strain evidence="3 4">HMF7410</strain>
    </source>
</reference>
<dbReference type="EMBL" id="WPIK01000013">
    <property type="protein sequence ID" value="MVN22669.1"/>
    <property type="molecule type" value="Genomic_DNA"/>
</dbReference>
<dbReference type="AlphaFoldDB" id="A0A7K1SZD1"/>
<name>A0A7K1SZD1_9SPHI</name>
<dbReference type="RefSeq" id="WP_157568158.1">
    <property type="nucleotide sequence ID" value="NZ_WPIK01000013.1"/>
</dbReference>
<organism evidence="3 4">
    <name type="scientific">Mucilaginibacter arboris</name>
    <dbReference type="NCBI Taxonomy" id="2682090"/>
    <lineage>
        <taxon>Bacteria</taxon>
        <taxon>Pseudomonadati</taxon>
        <taxon>Bacteroidota</taxon>
        <taxon>Sphingobacteriia</taxon>
        <taxon>Sphingobacteriales</taxon>
        <taxon>Sphingobacteriaceae</taxon>
        <taxon>Mucilaginibacter</taxon>
    </lineage>
</organism>
<protein>
    <submittedName>
        <fullName evidence="3">Uncharacterized protein</fullName>
    </submittedName>
</protein>
<comment type="caution">
    <text evidence="3">The sequence shown here is derived from an EMBL/GenBank/DDBJ whole genome shotgun (WGS) entry which is preliminary data.</text>
</comment>
<sequence length="192" mass="22199">MKHLLISLLAVLLMILFAFACNNTSEIDSKKTELIQKEKELLKRENELLQKEKELDKPLLKQTHQPATITESQNNNKKVDNLDYLKKLNGKYPYEVKLFNNSALTRRLKSLLGSRYKFFKDTWVVETPIKISNNNFIASGCQQHNCGNTNFIIVVDFLKDIVYAGIREEGTVKVYSEDESNNAEINRWANDN</sequence>
<dbReference type="PROSITE" id="PS51257">
    <property type="entry name" value="PROKAR_LIPOPROTEIN"/>
    <property type="match status" value="1"/>
</dbReference>
<evidence type="ECO:0000313" key="3">
    <source>
        <dbReference type="EMBL" id="MVN22669.1"/>
    </source>
</evidence>
<feature type="signal peptide" evidence="2">
    <location>
        <begin position="1"/>
        <end position="20"/>
    </location>
</feature>
<accession>A0A7K1SZD1</accession>
<gene>
    <name evidence="3" type="ORF">GO621_14145</name>
</gene>
<feature type="chain" id="PRO_5029852274" evidence="2">
    <location>
        <begin position="21"/>
        <end position="192"/>
    </location>
</feature>
<evidence type="ECO:0000256" key="1">
    <source>
        <dbReference type="SAM" id="Coils"/>
    </source>
</evidence>
<evidence type="ECO:0000313" key="4">
    <source>
        <dbReference type="Proteomes" id="UP000462014"/>
    </source>
</evidence>
<keyword evidence="2" id="KW-0732">Signal</keyword>
<evidence type="ECO:0000256" key="2">
    <source>
        <dbReference type="SAM" id="SignalP"/>
    </source>
</evidence>